<keyword evidence="5 8" id="KW-0805">Transcription regulation</keyword>
<feature type="domain" description="ATP-cone" evidence="9">
    <location>
        <begin position="61"/>
        <end position="151"/>
    </location>
</feature>
<gene>
    <name evidence="8 11" type="primary">nrdR</name>
    <name evidence="10" type="ORF">GCM10007183_12260</name>
    <name evidence="11" type="ORF">SAMEA4412661_00963</name>
</gene>
<dbReference type="PROSITE" id="PS51161">
    <property type="entry name" value="ATP_CONE"/>
    <property type="match status" value="1"/>
</dbReference>
<keyword evidence="2 8" id="KW-0547">Nucleotide-binding</keyword>
<dbReference type="InterPro" id="IPR003796">
    <property type="entry name" value="RNR_NrdR-like"/>
</dbReference>
<dbReference type="Proteomes" id="UP000652995">
    <property type="component" value="Unassembled WGS sequence"/>
</dbReference>
<evidence type="ECO:0000313" key="13">
    <source>
        <dbReference type="Proteomes" id="UP000652995"/>
    </source>
</evidence>
<comment type="function">
    <text evidence="8">Negatively regulates transcription of bacterial ribonucleotide reductase nrd genes and operons by binding to NrdR-boxes.</text>
</comment>
<reference evidence="10" key="4">
    <citation type="submission" date="2024-05" db="EMBL/GenBank/DDBJ databases">
        <authorList>
            <person name="Sun Q."/>
            <person name="Sedlacek I."/>
        </authorList>
    </citation>
    <scope>NUCLEOTIDE SEQUENCE</scope>
    <source>
        <strain evidence="10">CCM 4175</strain>
    </source>
</reference>
<evidence type="ECO:0000313" key="12">
    <source>
        <dbReference type="Proteomes" id="UP000243706"/>
    </source>
</evidence>
<dbReference type="PANTHER" id="PTHR30455">
    <property type="entry name" value="TRANSCRIPTIONAL REPRESSOR NRDR"/>
    <property type="match status" value="1"/>
</dbReference>
<dbReference type="PANTHER" id="PTHR30455:SF2">
    <property type="entry name" value="TRANSCRIPTIONAL REPRESSOR NRDR"/>
    <property type="match status" value="1"/>
</dbReference>
<comment type="similarity">
    <text evidence="8">Belongs to the NrdR family.</text>
</comment>
<sequence length="168" mass="19665">MKQKSFGEGDEVVKCPKCNHTQSRVVDSRHAEDTNAIRRRRECDQCGTRFTTFEHIEMSPLIVVKKDGTREQFNREKIINGLVRSCEKRPVRFQQLEEITNQVEWQLRESGIAEVSSRDVGEYVMDLLMQVDQVSYVRFASVYREFKDVDQLLESMQGILKDNKRSES</sequence>
<dbReference type="Pfam" id="PF03477">
    <property type="entry name" value="ATP-cone"/>
    <property type="match status" value="1"/>
</dbReference>
<reference evidence="13" key="3">
    <citation type="journal article" date="2019" name="Int. J. Syst. Evol. Microbiol.">
        <title>The Global Catalogue of Microorganisms (GCM) 10K type strain sequencing project: providing services to taxonomists for standard genome sequencing and annotation.</title>
        <authorList>
            <consortium name="The Broad Institute Genomics Platform"/>
            <consortium name="The Broad Institute Genome Sequencing Center for Infectious Disease"/>
            <person name="Wu L."/>
            <person name="Ma J."/>
        </authorList>
    </citation>
    <scope>NUCLEOTIDE SEQUENCE [LARGE SCALE GENOMIC DNA]</scope>
    <source>
        <strain evidence="13">CCM 4175</strain>
    </source>
</reference>
<evidence type="ECO:0000259" key="9">
    <source>
        <dbReference type="PROSITE" id="PS51161"/>
    </source>
</evidence>
<organism evidence="11 12">
    <name type="scientific">Staphylococcus muscae</name>
    <dbReference type="NCBI Taxonomy" id="1294"/>
    <lineage>
        <taxon>Bacteria</taxon>
        <taxon>Bacillati</taxon>
        <taxon>Bacillota</taxon>
        <taxon>Bacilli</taxon>
        <taxon>Bacillales</taxon>
        <taxon>Staphylococcaceae</taxon>
        <taxon>Staphylococcus</taxon>
    </lineage>
</organism>
<evidence type="ECO:0000256" key="6">
    <source>
        <dbReference type="ARBA" id="ARBA00023125"/>
    </source>
</evidence>
<dbReference type="EMBL" id="LT906464">
    <property type="protein sequence ID" value="SNW02162.1"/>
    <property type="molecule type" value="Genomic_DNA"/>
</dbReference>
<keyword evidence="13" id="KW-1185">Reference proteome</keyword>
<dbReference type="InterPro" id="IPR005144">
    <property type="entry name" value="ATP-cone_dom"/>
</dbReference>
<evidence type="ECO:0000256" key="8">
    <source>
        <dbReference type="HAMAP-Rule" id="MF_00440"/>
    </source>
</evidence>
<evidence type="ECO:0000256" key="4">
    <source>
        <dbReference type="ARBA" id="ARBA00022840"/>
    </source>
</evidence>
<evidence type="ECO:0000256" key="1">
    <source>
        <dbReference type="ARBA" id="ARBA00022491"/>
    </source>
</evidence>
<dbReference type="Proteomes" id="UP000243706">
    <property type="component" value="Chromosome 1"/>
</dbReference>
<dbReference type="NCBIfam" id="TIGR00244">
    <property type="entry name" value="transcriptional regulator NrdR"/>
    <property type="match status" value="1"/>
</dbReference>
<dbReference type="AlphaFoldDB" id="A0A240C3G5"/>
<dbReference type="GO" id="GO:0008270">
    <property type="term" value="F:zinc ion binding"/>
    <property type="evidence" value="ECO:0007669"/>
    <property type="project" value="InterPro"/>
</dbReference>
<protein>
    <recommendedName>
        <fullName evidence="8">Transcriptional repressor NrdR</fullName>
    </recommendedName>
</protein>
<keyword evidence="3" id="KW-0862">Zinc</keyword>
<dbReference type="HAMAP" id="MF_00440">
    <property type="entry name" value="NrdR"/>
    <property type="match status" value="1"/>
</dbReference>
<dbReference type="InterPro" id="IPR055173">
    <property type="entry name" value="NrdR-like_N"/>
</dbReference>
<dbReference type="GO" id="GO:0045892">
    <property type="term" value="P:negative regulation of DNA-templated transcription"/>
    <property type="evidence" value="ECO:0007669"/>
    <property type="project" value="UniProtKB-UniRule"/>
</dbReference>
<evidence type="ECO:0000256" key="7">
    <source>
        <dbReference type="ARBA" id="ARBA00023163"/>
    </source>
</evidence>
<evidence type="ECO:0000313" key="11">
    <source>
        <dbReference type="EMBL" id="SNW02162.1"/>
    </source>
</evidence>
<evidence type="ECO:0000256" key="2">
    <source>
        <dbReference type="ARBA" id="ARBA00022741"/>
    </source>
</evidence>
<keyword evidence="1 8" id="KW-0678">Repressor</keyword>
<evidence type="ECO:0000256" key="3">
    <source>
        <dbReference type="ARBA" id="ARBA00022833"/>
    </source>
</evidence>
<keyword evidence="7 8" id="KW-0804">Transcription</keyword>
<dbReference type="Pfam" id="PF22811">
    <property type="entry name" value="Zn_ribbon_NrdR"/>
    <property type="match status" value="1"/>
</dbReference>
<evidence type="ECO:0000256" key="5">
    <source>
        <dbReference type="ARBA" id="ARBA00023015"/>
    </source>
</evidence>
<dbReference type="GO" id="GO:0005524">
    <property type="term" value="F:ATP binding"/>
    <property type="evidence" value="ECO:0007669"/>
    <property type="project" value="UniProtKB-UniRule"/>
</dbReference>
<evidence type="ECO:0000313" key="10">
    <source>
        <dbReference type="EMBL" id="GGA89552.1"/>
    </source>
</evidence>
<comment type="caution">
    <text evidence="8">Lacks conserved residue(s) required for the propagation of feature annotation.</text>
</comment>
<reference evidence="10" key="1">
    <citation type="journal article" date="2014" name="Int. J. Syst. Evol. Microbiol.">
        <title>Complete genome of a new Firmicutes species belonging to the dominant human colonic microbiota ('Ruminococcus bicirculans') reveals two chromosomes and a selective capacity to utilize plant glucans.</title>
        <authorList>
            <consortium name="NISC Comparative Sequencing Program"/>
            <person name="Wegmann U."/>
            <person name="Louis P."/>
            <person name="Goesmann A."/>
            <person name="Henrissat B."/>
            <person name="Duncan S.H."/>
            <person name="Flint H.J."/>
        </authorList>
    </citation>
    <scope>NUCLEOTIDE SEQUENCE</scope>
    <source>
        <strain evidence="10">CCM 4175</strain>
    </source>
</reference>
<accession>A0A240C3G5</accession>
<dbReference type="EMBL" id="BMCB01000005">
    <property type="protein sequence ID" value="GGA89552.1"/>
    <property type="molecule type" value="Genomic_DNA"/>
</dbReference>
<dbReference type="GO" id="GO:0003677">
    <property type="term" value="F:DNA binding"/>
    <property type="evidence" value="ECO:0007669"/>
    <property type="project" value="UniProtKB-KW"/>
</dbReference>
<keyword evidence="6 8" id="KW-0238">DNA-binding</keyword>
<proteinExistence type="inferred from homology"/>
<reference evidence="11 12" key="2">
    <citation type="submission" date="2017-06" db="EMBL/GenBank/DDBJ databases">
        <authorList>
            <consortium name="Pathogen Informatics"/>
        </authorList>
    </citation>
    <scope>NUCLEOTIDE SEQUENCE [LARGE SCALE GENOMIC DNA]</scope>
    <source>
        <strain evidence="11 12">NCTC13833</strain>
    </source>
</reference>
<keyword evidence="4 8" id="KW-0067">ATP-binding</keyword>
<name>A0A240C3G5_9STAP</name>